<evidence type="ECO:0000256" key="4">
    <source>
        <dbReference type="ARBA" id="ARBA00023136"/>
    </source>
</evidence>
<evidence type="ECO:0000259" key="6">
    <source>
        <dbReference type="Pfam" id="PF06803"/>
    </source>
</evidence>
<keyword evidence="4" id="KW-0472">Membrane</keyword>
<comment type="subcellular location">
    <subcellularLocation>
        <location evidence="1">Endomembrane system</location>
        <topology evidence="1">Multi-pass membrane protein</topology>
    </subcellularLocation>
</comment>
<dbReference type="RefSeq" id="WP_251969095.1">
    <property type="nucleotide sequence ID" value="NZ_AP025730.1"/>
</dbReference>
<gene>
    <name evidence="7" type="ORF">CATMQ487_27090</name>
</gene>
<sequence>MWKRLVRLWAVVRGDARLLWFALQHPQAPLWLKAGCVGIVAYLLSPVDLIPDVIPLLGLVDDLVLVPLAMRWLLRLLPAHIRDHARQRAQGPGRPHAPVVDIGRRGR</sequence>
<evidence type="ECO:0000256" key="3">
    <source>
        <dbReference type="ARBA" id="ARBA00022989"/>
    </source>
</evidence>
<evidence type="ECO:0000256" key="5">
    <source>
        <dbReference type="SAM" id="MobiDB-lite"/>
    </source>
</evidence>
<evidence type="ECO:0000313" key="8">
    <source>
        <dbReference type="Proteomes" id="UP001057498"/>
    </source>
</evidence>
<name>A0ABN6PKL6_9BURK</name>
<keyword evidence="3" id="KW-1133">Transmembrane helix</keyword>
<keyword evidence="8" id="KW-1185">Reference proteome</keyword>
<dbReference type="InterPro" id="IPR010652">
    <property type="entry name" value="DUF1232"/>
</dbReference>
<reference evidence="7" key="1">
    <citation type="submission" date="2022-04" db="EMBL/GenBank/DDBJ databases">
        <title>Whole genome sequence of Sphaerotilus sp. FB-5.</title>
        <authorList>
            <person name="Takeda M."/>
            <person name="Narihara S."/>
            <person name="Akimoto M."/>
            <person name="Akimoto R."/>
            <person name="Nishiyashiki S."/>
            <person name="Murakami T."/>
        </authorList>
    </citation>
    <scope>NUCLEOTIDE SEQUENCE</scope>
    <source>
        <strain evidence="7">FB-5</strain>
    </source>
</reference>
<accession>A0ABN6PKL6</accession>
<evidence type="ECO:0000256" key="2">
    <source>
        <dbReference type="ARBA" id="ARBA00022692"/>
    </source>
</evidence>
<feature type="domain" description="DUF1232" evidence="6">
    <location>
        <begin position="33"/>
        <end position="68"/>
    </location>
</feature>
<keyword evidence="2" id="KW-0812">Transmembrane</keyword>
<proteinExistence type="predicted"/>
<feature type="region of interest" description="Disordered" evidence="5">
    <location>
        <begin position="85"/>
        <end position="107"/>
    </location>
</feature>
<dbReference type="Proteomes" id="UP001057498">
    <property type="component" value="Chromosome"/>
</dbReference>
<dbReference type="EMBL" id="AP025730">
    <property type="protein sequence ID" value="BDI05739.1"/>
    <property type="molecule type" value="Genomic_DNA"/>
</dbReference>
<evidence type="ECO:0000313" key="7">
    <source>
        <dbReference type="EMBL" id="BDI05739.1"/>
    </source>
</evidence>
<protein>
    <recommendedName>
        <fullName evidence="6">DUF1232 domain-containing protein</fullName>
    </recommendedName>
</protein>
<dbReference type="Pfam" id="PF06803">
    <property type="entry name" value="DUF1232"/>
    <property type="match status" value="1"/>
</dbReference>
<organism evidence="7 8">
    <name type="scientific">Sphaerotilus microaerophilus</name>
    <dbReference type="NCBI Taxonomy" id="2914710"/>
    <lineage>
        <taxon>Bacteria</taxon>
        <taxon>Pseudomonadati</taxon>
        <taxon>Pseudomonadota</taxon>
        <taxon>Betaproteobacteria</taxon>
        <taxon>Burkholderiales</taxon>
        <taxon>Sphaerotilaceae</taxon>
        <taxon>Sphaerotilus</taxon>
    </lineage>
</organism>
<evidence type="ECO:0000256" key="1">
    <source>
        <dbReference type="ARBA" id="ARBA00004127"/>
    </source>
</evidence>